<evidence type="ECO:0000256" key="3">
    <source>
        <dbReference type="ARBA" id="ARBA00022519"/>
    </source>
</evidence>
<evidence type="ECO:0000313" key="12">
    <source>
        <dbReference type="Proteomes" id="UP000184533"/>
    </source>
</evidence>
<keyword evidence="11" id="KW-1185">Reference proteome</keyword>
<feature type="transmembrane region" description="Helical" evidence="7">
    <location>
        <begin position="134"/>
        <end position="159"/>
    </location>
</feature>
<dbReference type="OrthoDB" id="7824289at2"/>
<dbReference type="NCBIfam" id="TIGR00786">
    <property type="entry name" value="dctM"/>
    <property type="match status" value="1"/>
</dbReference>
<feature type="transmembrane region" description="Helical" evidence="7">
    <location>
        <begin position="54"/>
        <end position="74"/>
    </location>
</feature>
<dbReference type="AlphaFoldDB" id="A0A0F5LKX2"/>
<organism evidence="9 11">
    <name type="scientific">Devosia limi DSM 17137</name>
    <dbReference type="NCBI Taxonomy" id="1121477"/>
    <lineage>
        <taxon>Bacteria</taxon>
        <taxon>Pseudomonadati</taxon>
        <taxon>Pseudomonadota</taxon>
        <taxon>Alphaproteobacteria</taxon>
        <taxon>Hyphomicrobiales</taxon>
        <taxon>Devosiaceae</taxon>
        <taxon>Devosia</taxon>
    </lineage>
</organism>
<evidence type="ECO:0000313" key="10">
    <source>
        <dbReference type="EMBL" id="SHF49244.1"/>
    </source>
</evidence>
<feature type="transmembrane region" description="Helical" evidence="7">
    <location>
        <begin position="399"/>
        <end position="422"/>
    </location>
</feature>
<reference evidence="10 12" key="2">
    <citation type="submission" date="2016-11" db="EMBL/GenBank/DDBJ databases">
        <authorList>
            <person name="Jaros S."/>
            <person name="Januszkiewicz K."/>
            <person name="Wedrychowicz H."/>
        </authorList>
    </citation>
    <scope>NUCLEOTIDE SEQUENCE [LARGE SCALE GENOMIC DNA]</scope>
    <source>
        <strain evidence="10 12">DSM 17137</strain>
    </source>
</reference>
<accession>A0A0F5LKX2</accession>
<evidence type="ECO:0000259" key="8">
    <source>
        <dbReference type="Pfam" id="PF06808"/>
    </source>
</evidence>
<reference evidence="9 11" key="1">
    <citation type="submission" date="2015-03" db="EMBL/GenBank/DDBJ databases">
        <authorList>
            <person name="Hassan Y.I."/>
            <person name="Lepp D."/>
            <person name="Zhou T."/>
        </authorList>
    </citation>
    <scope>NUCLEOTIDE SEQUENCE [LARGE SCALE GENOMIC DNA]</scope>
    <source>
        <strain evidence="9 11">DSM 17137</strain>
    </source>
</reference>
<evidence type="ECO:0000256" key="6">
    <source>
        <dbReference type="ARBA" id="ARBA00023136"/>
    </source>
</evidence>
<dbReference type="PANTHER" id="PTHR33362:SF4">
    <property type="entry name" value="2,3-DIKETO-L-GULONATE TRAP TRANSPORTER LARGE PERMEASE PROTEIN YIAN"/>
    <property type="match status" value="1"/>
</dbReference>
<dbReference type="PANTHER" id="PTHR33362">
    <property type="entry name" value="SIALIC ACID TRAP TRANSPORTER PERMEASE PROTEIN SIAT-RELATED"/>
    <property type="match status" value="1"/>
</dbReference>
<comment type="similarity">
    <text evidence="7">Belongs to the TRAP transporter large permease family.</text>
</comment>
<dbReference type="PIRSF" id="PIRSF006066">
    <property type="entry name" value="HI0050"/>
    <property type="match status" value="1"/>
</dbReference>
<dbReference type="EMBL" id="LAJF01000091">
    <property type="protein sequence ID" value="KKB82849.1"/>
    <property type="molecule type" value="Genomic_DNA"/>
</dbReference>
<dbReference type="STRING" id="1121477.SAMN02745223_02790"/>
<dbReference type="PATRIC" id="fig|1121477.3.peg.4158"/>
<dbReference type="InterPro" id="IPR004681">
    <property type="entry name" value="TRAP_DctM"/>
</dbReference>
<dbReference type="Proteomes" id="UP000184533">
    <property type="component" value="Unassembled WGS sequence"/>
</dbReference>
<comment type="subcellular location">
    <subcellularLocation>
        <location evidence="1 7">Cell inner membrane</location>
        <topology evidence="1 7">Multi-pass membrane protein</topology>
    </subcellularLocation>
</comment>
<feature type="transmembrane region" description="Helical" evidence="7">
    <location>
        <begin position="278"/>
        <end position="295"/>
    </location>
</feature>
<feature type="transmembrane region" description="Helical" evidence="7">
    <location>
        <begin position="171"/>
        <end position="192"/>
    </location>
</feature>
<keyword evidence="3 7" id="KW-0997">Cell inner membrane</keyword>
<feature type="domain" description="TRAP C4-dicarboxylate transport system permease DctM subunit" evidence="8">
    <location>
        <begin position="8"/>
        <end position="418"/>
    </location>
</feature>
<dbReference type="Proteomes" id="UP000033608">
    <property type="component" value="Unassembled WGS sequence"/>
</dbReference>
<comment type="subunit">
    <text evidence="7">The complex comprises the extracytoplasmic solute receptor protein and the two transmembrane proteins.</text>
</comment>
<keyword evidence="6 7" id="KW-0472">Membrane</keyword>
<dbReference type="InterPro" id="IPR010656">
    <property type="entry name" value="DctM"/>
</dbReference>
<feature type="transmembrane region" description="Helical" evidence="7">
    <location>
        <begin position="337"/>
        <end position="354"/>
    </location>
</feature>
<evidence type="ECO:0000256" key="1">
    <source>
        <dbReference type="ARBA" id="ARBA00004429"/>
    </source>
</evidence>
<dbReference type="GO" id="GO:0022857">
    <property type="term" value="F:transmembrane transporter activity"/>
    <property type="evidence" value="ECO:0007669"/>
    <property type="project" value="UniProtKB-UniRule"/>
</dbReference>
<feature type="transmembrane region" description="Helical" evidence="7">
    <location>
        <begin position="315"/>
        <end position="332"/>
    </location>
</feature>
<evidence type="ECO:0000313" key="11">
    <source>
        <dbReference type="Proteomes" id="UP000033608"/>
    </source>
</evidence>
<dbReference type="RefSeq" id="WP_046136062.1">
    <property type="nucleotide sequence ID" value="NZ_FQVC01000008.1"/>
</dbReference>
<evidence type="ECO:0000256" key="7">
    <source>
        <dbReference type="RuleBase" id="RU369079"/>
    </source>
</evidence>
<keyword evidence="4 7" id="KW-0812">Transmembrane</keyword>
<evidence type="ECO:0000313" key="9">
    <source>
        <dbReference type="EMBL" id="KKB82849.1"/>
    </source>
</evidence>
<gene>
    <name evidence="10" type="ORF">SAMN02745223_02790</name>
    <name evidence="9" type="ORF">VW29_14930</name>
</gene>
<proteinExistence type="inferred from homology"/>
<feature type="transmembrane region" description="Helical" evidence="7">
    <location>
        <begin position="6"/>
        <end position="34"/>
    </location>
</feature>
<keyword evidence="2" id="KW-1003">Cell membrane</keyword>
<dbReference type="EMBL" id="FQVC01000008">
    <property type="protein sequence ID" value="SHF49244.1"/>
    <property type="molecule type" value="Genomic_DNA"/>
</dbReference>
<dbReference type="GO" id="GO:0005886">
    <property type="term" value="C:plasma membrane"/>
    <property type="evidence" value="ECO:0007669"/>
    <property type="project" value="UniProtKB-SubCell"/>
</dbReference>
<keyword evidence="7" id="KW-0813">Transport</keyword>
<feature type="transmembrane region" description="Helical" evidence="7">
    <location>
        <begin position="94"/>
        <end position="113"/>
    </location>
</feature>
<comment type="function">
    <text evidence="7">Part of the tripartite ATP-independent periplasmic (TRAP) transport system.</text>
</comment>
<feature type="transmembrane region" description="Helical" evidence="7">
    <location>
        <begin position="360"/>
        <end position="387"/>
    </location>
</feature>
<feature type="transmembrane region" description="Helical" evidence="7">
    <location>
        <begin position="213"/>
        <end position="236"/>
    </location>
</feature>
<feature type="transmembrane region" description="Helical" evidence="7">
    <location>
        <begin position="242"/>
        <end position="258"/>
    </location>
</feature>
<keyword evidence="5 7" id="KW-1133">Transmembrane helix</keyword>
<evidence type="ECO:0000256" key="2">
    <source>
        <dbReference type="ARBA" id="ARBA00022475"/>
    </source>
</evidence>
<evidence type="ECO:0000256" key="4">
    <source>
        <dbReference type="ARBA" id="ARBA00022692"/>
    </source>
</evidence>
<name>A0A0F5LKX2_9HYPH</name>
<protein>
    <recommendedName>
        <fullName evidence="7">TRAP transporter large permease protein</fullName>
    </recommendedName>
</protein>
<evidence type="ECO:0000256" key="5">
    <source>
        <dbReference type="ARBA" id="ARBA00022989"/>
    </source>
</evidence>
<dbReference type="Pfam" id="PF06808">
    <property type="entry name" value="DctM"/>
    <property type="match status" value="1"/>
</dbReference>
<sequence>MTLTTVILVMLALIALNMRLYIAILVAVLVYFLFFNQVPITIAIQRLISPTQNVSLLAIPFFILLGTLMGHTGIARRMLSVADLLVGRFRGGMAMANVMLSTLMGGLSASNLADAAMTARMMVPEMEKQGYDRGFAAAVTAFGSLITPIIPPGIALIIYALLANVSVGRMFMAGILPGLMLAVLLLIATYWISVRRGYKPTRTSWPKSAEVGATLFSAWPAVLLVFAVIGGIRANIFTPTEAGAFAVAFVIFIGFIVYREMRLSHVGNALVETAKSTASVMLIIMASSALAWVFSLEQVGQSLAASIVAISDNKYLFLLLLNVLFLGLGCLLEGTALMIVLVPLLMPTVLAMGIDPVHFGIILIVNLSVGTLTPPIGTVMLVVCNITKVNVAEFTRQSLGLYAALVIGLLLITYVPEISLLLSSGS</sequence>